<protein>
    <submittedName>
        <fullName evidence="2">Uncharacterized protein</fullName>
    </submittedName>
</protein>
<feature type="non-terminal residue" evidence="2">
    <location>
        <position position="1"/>
    </location>
</feature>
<keyword evidence="3" id="KW-1185">Reference proteome</keyword>
<feature type="compositionally biased region" description="Basic residues" evidence="1">
    <location>
        <begin position="239"/>
        <end position="249"/>
    </location>
</feature>
<comment type="caution">
    <text evidence="2">The sequence shown here is derived from an EMBL/GenBank/DDBJ whole genome shotgun (WGS) entry which is preliminary data.</text>
</comment>
<name>A0ABN9PBM4_9DINO</name>
<dbReference type="EMBL" id="CAUYUJ010000356">
    <property type="protein sequence ID" value="CAK0790096.1"/>
    <property type="molecule type" value="Genomic_DNA"/>
</dbReference>
<evidence type="ECO:0000256" key="1">
    <source>
        <dbReference type="SAM" id="MobiDB-lite"/>
    </source>
</evidence>
<evidence type="ECO:0000313" key="2">
    <source>
        <dbReference type="EMBL" id="CAK0790096.1"/>
    </source>
</evidence>
<feature type="region of interest" description="Disordered" evidence="1">
    <location>
        <begin position="101"/>
        <end position="165"/>
    </location>
</feature>
<feature type="non-terminal residue" evidence="2">
    <location>
        <position position="293"/>
    </location>
</feature>
<feature type="region of interest" description="Disordered" evidence="1">
    <location>
        <begin position="1"/>
        <end position="58"/>
    </location>
</feature>
<gene>
    <name evidence="2" type="ORF">PCOR1329_LOCUS1463</name>
</gene>
<feature type="region of interest" description="Disordered" evidence="1">
    <location>
        <begin position="200"/>
        <end position="293"/>
    </location>
</feature>
<organism evidence="2 3">
    <name type="scientific">Prorocentrum cordatum</name>
    <dbReference type="NCBI Taxonomy" id="2364126"/>
    <lineage>
        <taxon>Eukaryota</taxon>
        <taxon>Sar</taxon>
        <taxon>Alveolata</taxon>
        <taxon>Dinophyceae</taxon>
        <taxon>Prorocentrales</taxon>
        <taxon>Prorocentraceae</taxon>
        <taxon>Prorocentrum</taxon>
    </lineage>
</organism>
<feature type="compositionally biased region" description="Basic and acidic residues" evidence="1">
    <location>
        <begin position="205"/>
        <end position="223"/>
    </location>
</feature>
<evidence type="ECO:0000313" key="3">
    <source>
        <dbReference type="Proteomes" id="UP001189429"/>
    </source>
</evidence>
<accession>A0ABN9PBM4</accession>
<feature type="compositionally biased region" description="Basic and acidic residues" evidence="1">
    <location>
        <begin position="118"/>
        <end position="146"/>
    </location>
</feature>
<proteinExistence type="predicted"/>
<reference evidence="2" key="1">
    <citation type="submission" date="2023-10" db="EMBL/GenBank/DDBJ databases">
        <authorList>
            <person name="Chen Y."/>
            <person name="Shah S."/>
            <person name="Dougan E. K."/>
            <person name="Thang M."/>
            <person name="Chan C."/>
        </authorList>
    </citation>
    <scope>NUCLEOTIDE SEQUENCE [LARGE SCALE GENOMIC DNA]</scope>
</reference>
<sequence>GLGPEPGLLDAQADRMGGPHLDQGPSQAGQPPRGRGSAVRARRGEHAAAGAGGHPRSEHRVLQLRALRLLGPVGAALRDLRQAAAHAVVLPVVRGAVGGEGGVAGGREQRGPAGQRQAADRRPSGPADHRPPARERAEIRLDEPPHGRRNSCGAPGRRRERHRLADGCDHGLREALRVAEVRPDLEPRVQEAACRRLLRAGDQGGAERGRPRWHLGEQRRHLEGAAGPAASPGAAAGRRGQRGRGPRRPLRAEPRGRRARPWPAPGDPRRRAVCRPGGAPVRSAPAAAEREGE</sequence>
<feature type="compositionally biased region" description="Low complexity" evidence="1">
    <location>
        <begin position="224"/>
        <end position="238"/>
    </location>
</feature>
<dbReference type="Proteomes" id="UP001189429">
    <property type="component" value="Unassembled WGS sequence"/>
</dbReference>